<accession>A0A8X6PHC4</accession>
<dbReference type="GO" id="GO:0003676">
    <property type="term" value="F:nucleic acid binding"/>
    <property type="evidence" value="ECO:0007669"/>
    <property type="project" value="InterPro"/>
</dbReference>
<dbReference type="AlphaFoldDB" id="A0A8X6PHC4"/>
<name>A0A8X6PHC4_NEPPI</name>
<reference evidence="1" key="1">
    <citation type="submission" date="2020-08" db="EMBL/GenBank/DDBJ databases">
        <title>Multicomponent nature underlies the extraordinary mechanical properties of spider dragline silk.</title>
        <authorList>
            <person name="Kono N."/>
            <person name="Nakamura H."/>
            <person name="Mori M."/>
            <person name="Yoshida Y."/>
            <person name="Ohtoshi R."/>
            <person name="Malay A.D."/>
            <person name="Moran D.A.P."/>
            <person name="Tomita M."/>
            <person name="Numata K."/>
            <person name="Arakawa K."/>
        </authorList>
    </citation>
    <scope>NUCLEOTIDE SEQUENCE</scope>
</reference>
<sequence>MSFLLVYVSTSHNTNTPDMTPADFYSILLRTSHTTNPVQEFWIQTFGEEGIISKCCKFPWPPRTPDMTPADFWLRGYLKSRVYLSRPFNLSELNDAIRRELSCIQPDILHSAVAGFVTRLRCVISCGGGYVEHILL</sequence>
<organism evidence="1 2">
    <name type="scientific">Nephila pilipes</name>
    <name type="common">Giant wood spider</name>
    <name type="synonym">Nephila maculata</name>
    <dbReference type="NCBI Taxonomy" id="299642"/>
    <lineage>
        <taxon>Eukaryota</taxon>
        <taxon>Metazoa</taxon>
        <taxon>Ecdysozoa</taxon>
        <taxon>Arthropoda</taxon>
        <taxon>Chelicerata</taxon>
        <taxon>Arachnida</taxon>
        <taxon>Araneae</taxon>
        <taxon>Araneomorphae</taxon>
        <taxon>Entelegynae</taxon>
        <taxon>Araneoidea</taxon>
        <taxon>Nephilidae</taxon>
        <taxon>Nephila</taxon>
    </lineage>
</organism>
<dbReference type="Proteomes" id="UP000887013">
    <property type="component" value="Unassembled WGS sequence"/>
</dbReference>
<protein>
    <submittedName>
        <fullName evidence="1">Uncharacterized protein</fullName>
    </submittedName>
</protein>
<dbReference type="OrthoDB" id="7787442at2759"/>
<dbReference type="PANTHER" id="PTHR47326:SF1">
    <property type="entry name" value="HTH PSQ-TYPE DOMAIN-CONTAINING PROTEIN"/>
    <property type="match status" value="1"/>
</dbReference>
<gene>
    <name evidence="1" type="primary">AVEN_120287_1</name>
    <name evidence="1" type="ORF">NPIL_129001</name>
</gene>
<comment type="caution">
    <text evidence="1">The sequence shown here is derived from an EMBL/GenBank/DDBJ whole genome shotgun (WGS) entry which is preliminary data.</text>
</comment>
<proteinExistence type="predicted"/>
<evidence type="ECO:0000313" key="1">
    <source>
        <dbReference type="EMBL" id="GFT70733.1"/>
    </source>
</evidence>
<dbReference type="Gene3D" id="3.30.420.10">
    <property type="entry name" value="Ribonuclease H-like superfamily/Ribonuclease H"/>
    <property type="match status" value="1"/>
</dbReference>
<dbReference type="PANTHER" id="PTHR47326">
    <property type="entry name" value="TRANSPOSABLE ELEMENT TC3 TRANSPOSASE-LIKE PROTEIN"/>
    <property type="match status" value="1"/>
</dbReference>
<keyword evidence="2" id="KW-1185">Reference proteome</keyword>
<dbReference type="EMBL" id="BMAW01069813">
    <property type="protein sequence ID" value="GFT70733.1"/>
    <property type="molecule type" value="Genomic_DNA"/>
</dbReference>
<dbReference type="InterPro" id="IPR036397">
    <property type="entry name" value="RNaseH_sf"/>
</dbReference>
<evidence type="ECO:0000313" key="2">
    <source>
        <dbReference type="Proteomes" id="UP000887013"/>
    </source>
</evidence>